<keyword evidence="2" id="KW-0342">GTP-binding</keyword>
<dbReference type="InterPro" id="IPR001806">
    <property type="entry name" value="Small_GTPase"/>
</dbReference>
<dbReference type="InterPro" id="IPR027417">
    <property type="entry name" value="P-loop_NTPase"/>
</dbReference>
<dbReference type="FunFam" id="3.40.50.300:FF:001447">
    <property type="entry name" value="Ras-related protein Rab-1B"/>
    <property type="match status" value="1"/>
</dbReference>
<evidence type="ECO:0000256" key="2">
    <source>
        <dbReference type="ARBA" id="ARBA00023134"/>
    </source>
</evidence>
<gene>
    <name evidence="3" type="ORF">DKW60_10765</name>
</gene>
<dbReference type="OrthoDB" id="7957980at2"/>
<dbReference type="AlphaFoldDB" id="A0A317CEX9"/>
<dbReference type="InterPro" id="IPR050227">
    <property type="entry name" value="Rab"/>
</dbReference>
<dbReference type="PROSITE" id="PS51419">
    <property type="entry name" value="RAB"/>
    <property type="match status" value="1"/>
</dbReference>
<dbReference type="Pfam" id="PF00071">
    <property type="entry name" value="Ras"/>
    <property type="match status" value="1"/>
</dbReference>
<keyword evidence="4" id="KW-1185">Reference proteome</keyword>
<dbReference type="SMART" id="SM00175">
    <property type="entry name" value="RAB"/>
    <property type="match status" value="1"/>
</dbReference>
<evidence type="ECO:0000313" key="4">
    <source>
        <dbReference type="Proteomes" id="UP000245539"/>
    </source>
</evidence>
<accession>A0A317CEX9</accession>
<evidence type="ECO:0000256" key="1">
    <source>
        <dbReference type="ARBA" id="ARBA00022741"/>
    </source>
</evidence>
<dbReference type="SUPFAM" id="SSF52540">
    <property type="entry name" value="P-loop containing nucleoside triphosphate hydrolases"/>
    <property type="match status" value="1"/>
</dbReference>
<keyword evidence="1" id="KW-0547">Nucleotide-binding</keyword>
<dbReference type="GO" id="GO:0003924">
    <property type="term" value="F:GTPase activity"/>
    <property type="evidence" value="ECO:0007669"/>
    <property type="project" value="InterPro"/>
</dbReference>
<reference evidence="3 4" key="1">
    <citation type="submission" date="2018-05" db="EMBL/GenBank/DDBJ databases">
        <title>Leucothrix arctica sp. nov., isolated from Arctic seawater.</title>
        <authorList>
            <person name="Choi A."/>
            <person name="Baek K."/>
        </authorList>
    </citation>
    <scope>NUCLEOTIDE SEQUENCE [LARGE SCALE GENOMIC DNA]</scope>
    <source>
        <strain evidence="3 4">JCM 18388</strain>
    </source>
</reference>
<dbReference type="GO" id="GO:0005525">
    <property type="term" value="F:GTP binding"/>
    <property type="evidence" value="ECO:0007669"/>
    <property type="project" value="UniProtKB-KW"/>
</dbReference>
<dbReference type="PANTHER" id="PTHR47977">
    <property type="entry name" value="RAS-RELATED PROTEIN RAB"/>
    <property type="match status" value="1"/>
</dbReference>
<dbReference type="Proteomes" id="UP000245539">
    <property type="component" value="Unassembled WGS sequence"/>
</dbReference>
<dbReference type="EMBL" id="QGKM01000027">
    <property type="protein sequence ID" value="PWQ97204.1"/>
    <property type="molecule type" value="Genomic_DNA"/>
</dbReference>
<dbReference type="NCBIfam" id="TIGR00231">
    <property type="entry name" value="small_GTP"/>
    <property type="match status" value="1"/>
</dbReference>
<dbReference type="RefSeq" id="WP_109837662.1">
    <property type="nucleotide sequence ID" value="NZ_QGKM01000027.1"/>
</dbReference>
<sequence length="181" mass="20358">MLQKKICLLGAFAVGKTSLVMRYVDSIFSDKYHTSVGVKIDKKQLTVDEQDATLMIWDLAGQDDLTRLRTSYLRGAAGFIVVADGTRPFSVETAINMYKEALEYTGDIPFVVALNKADLQDDPKWQVEPKQLATLEDLGAEIILTSAKNDENVELLFHKLTRKILDYREGEQHSSTMVDKL</sequence>
<dbReference type="CDD" id="cd00154">
    <property type="entry name" value="Rab"/>
    <property type="match status" value="1"/>
</dbReference>
<organism evidence="3 4">
    <name type="scientific">Leucothrix pacifica</name>
    <dbReference type="NCBI Taxonomy" id="1247513"/>
    <lineage>
        <taxon>Bacteria</taxon>
        <taxon>Pseudomonadati</taxon>
        <taxon>Pseudomonadota</taxon>
        <taxon>Gammaproteobacteria</taxon>
        <taxon>Thiotrichales</taxon>
        <taxon>Thiotrichaceae</taxon>
        <taxon>Leucothrix</taxon>
    </lineage>
</organism>
<evidence type="ECO:0000313" key="3">
    <source>
        <dbReference type="EMBL" id="PWQ97204.1"/>
    </source>
</evidence>
<dbReference type="SMART" id="SM00173">
    <property type="entry name" value="RAS"/>
    <property type="match status" value="1"/>
</dbReference>
<dbReference type="PRINTS" id="PR00449">
    <property type="entry name" value="RASTRNSFRMNG"/>
</dbReference>
<dbReference type="Gene3D" id="3.40.50.300">
    <property type="entry name" value="P-loop containing nucleotide triphosphate hydrolases"/>
    <property type="match status" value="1"/>
</dbReference>
<protein>
    <submittedName>
        <fullName evidence="3">GTP-binding protein</fullName>
    </submittedName>
</protein>
<dbReference type="PROSITE" id="PS51421">
    <property type="entry name" value="RAS"/>
    <property type="match status" value="1"/>
</dbReference>
<dbReference type="InterPro" id="IPR005225">
    <property type="entry name" value="Small_GTP-bd"/>
</dbReference>
<name>A0A317CEX9_9GAMM</name>
<comment type="caution">
    <text evidence="3">The sequence shown here is derived from an EMBL/GenBank/DDBJ whole genome shotgun (WGS) entry which is preliminary data.</text>
</comment>
<proteinExistence type="predicted"/>
<dbReference type="SMART" id="SM00174">
    <property type="entry name" value="RHO"/>
    <property type="match status" value="1"/>
</dbReference>